<feature type="region of interest" description="Disordered" evidence="1">
    <location>
        <begin position="39"/>
        <end position="103"/>
    </location>
</feature>
<comment type="caution">
    <text evidence="2">The sequence shown here is derived from an EMBL/GenBank/DDBJ whole genome shotgun (WGS) entry which is preliminary data.</text>
</comment>
<name>A0A821XTJ9_9NEOP</name>
<evidence type="ECO:0000256" key="1">
    <source>
        <dbReference type="SAM" id="MobiDB-lite"/>
    </source>
</evidence>
<keyword evidence="3" id="KW-1185">Reference proteome</keyword>
<sequence>MAVGQITNQLVLLCHDSHRSPNNSCAKLSYRANEGERYRLQGGRHRTVTRPSAIGGSTQSEQPREETYRDAAARGKSEPPVCARQTSEAPLSKSKSRHSMARALGRSLAAARTLASAGHVHTNRAATLLALCGRA</sequence>
<accession>A0A821XTJ9</accession>
<dbReference type="Proteomes" id="UP000663880">
    <property type="component" value="Unassembled WGS sequence"/>
</dbReference>
<dbReference type="EMBL" id="CAJOBZ010000071">
    <property type="protein sequence ID" value="CAF4948856.1"/>
    <property type="molecule type" value="Genomic_DNA"/>
</dbReference>
<evidence type="ECO:0000313" key="3">
    <source>
        <dbReference type="Proteomes" id="UP000663880"/>
    </source>
</evidence>
<proteinExistence type="predicted"/>
<gene>
    <name evidence="2" type="ORF">PMACD_LOCUS15481</name>
</gene>
<evidence type="ECO:0000313" key="2">
    <source>
        <dbReference type="EMBL" id="CAF4948856.1"/>
    </source>
</evidence>
<protein>
    <submittedName>
        <fullName evidence="2">Uncharacterized protein</fullName>
    </submittedName>
</protein>
<dbReference type="AlphaFoldDB" id="A0A821XTJ9"/>
<feature type="compositionally biased region" description="Basic and acidic residues" evidence="1">
    <location>
        <begin position="62"/>
        <end position="77"/>
    </location>
</feature>
<organism evidence="2 3">
    <name type="scientific">Pieris macdunnoughi</name>
    <dbReference type="NCBI Taxonomy" id="345717"/>
    <lineage>
        <taxon>Eukaryota</taxon>
        <taxon>Metazoa</taxon>
        <taxon>Ecdysozoa</taxon>
        <taxon>Arthropoda</taxon>
        <taxon>Hexapoda</taxon>
        <taxon>Insecta</taxon>
        <taxon>Pterygota</taxon>
        <taxon>Neoptera</taxon>
        <taxon>Endopterygota</taxon>
        <taxon>Lepidoptera</taxon>
        <taxon>Glossata</taxon>
        <taxon>Ditrysia</taxon>
        <taxon>Papilionoidea</taxon>
        <taxon>Pieridae</taxon>
        <taxon>Pierinae</taxon>
        <taxon>Pieris</taxon>
    </lineage>
</organism>
<reference evidence="2" key="1">
    <citation type="submission" date="2021-02" db="EMBL/GenBank/DDBJ databases">
        <authorList>
            <person name="Steward A R."/>
        </authorList>
    </citation>
    <scope>NUCLEOTIDE SEQUENCE</scope>
</reference>